<dbReference type="OrthoDB" id="14833at2759"/>
<feature type="coiled-coil region" evidence="2">
    <location>
        <begin position="424"/>
        <end position="476"/>
    </location>
</feature>
<dbReference type="SUPFAM" id="SSF144000">
    <property type="entry name" value="Oxysterol-binding protein-like"/>
    <property type="match status" value="1"/>
</dbReference>
<dbReference type="InParanoid" id="I7MJW4"/>
<dbReference type="OMA" id="GVCWELV"/>
<dbReference type="PROSITE" id="PS01013">
    <property type="entry name" value="OSBP"/>
    <property type="match status" value="1"/>
</dbReference>
<accession>I7MJW4</accession>
<dbReference type="InterPro" id="IPR018494">
    <property type="entry name" value="Oxysterol-bd_CS"/>
</dbReference>
<dbReference type="GO" id="GO:0032934">
    <property type="term" value="F:sterol binding"/>
    <property type="evidence" value="ECO:0007669"/>
    <property type="project" value="TreeGrafter"/>
</dbReference>
<dbReference type="KEGG" id="tet:TTHERM_00678290"/>
<evidence type="ECO:0000256" key="3">
    <source>
        <dbReference type="SAM" id="MobiDB-lite"/>
    </source>
</evidence>
<dbReference type="Pfam" id="PF01237">
    <property type="entry name" value="Oxysterol_BP"/>
    <property type="match status" value="1"/>
</dbReference>
<dbReference type="InterPro" id="IPR000648">
    <property type="entry name" value="Oxysterol-bd"/>
</dbReference>
<reference evidence="5" key="1">
    <citation type="journal article" date="2006" name="PLoS Biol.">
        <title>Macronuclear genome sequence of the ciliate Tetrahymena thermophila, a model eukaryote.</title>
        <authorList>
            <person name="Eisen J.A."/>
            <person name="Coyne R.S."/>
            <person name="Wu M."/>
            <person name="Wu D."/>
            <person name="Thiagarajan M."/>
            <person name="Wortman J.R."/>
            <person name="Badger J.H."/>
            <person name="Ren Q."/>
            <person name="Amedeo P."/>
            <person name="Jones K.M."/>
            <person name="Tallon L.J."/>
            <person name="Delcher A.L."/>
            <person name="Salzberg S.L."/>
            <person name="Silva J.C."/>
            <person name="Haas B.J."/>
            <person name="Majoros W.H."/>
            <person name="Farzad M."/>
            <person name="Carlton J.M."/>
            <person name="Smith R.K. Jr."/>
            <person name="Garg J."/>
            <person name="Pearlman R.E."/>
            <person name="Karrer K.M."/>
            <person name="Sun L."/>
            <person name="Manning G."/>
            <person name="Elde N.C."/>
            <person name="Turkewitz A.P."/>
            <person name="Asai D.J."/>
            <person name="Wilkes D.E."/>
            <person name="Wang Y."/>
            <person name="Cai H."/>
            <person name="Collins K."/>
            <person name="Stewart B.A."/>
            <person name="Lee S.R."/>
            <person name="Wilamowska K."/>
            <person name="Weinberg Z."/>
            <person name="Ruzzo W.L."/>
            <person name="Wloga D."/>
            <person name="Gaertig J."/>
            <person name="Frankel J."/>
            <person name="Tsao C.-C."/>
            <person name="Gorovsky M.A."/>
            <person name="Keeling P.J."/>
            <person name="Waller R.F."/>
            <person name="Patron N.J."/>
            <person name="Cherry J.M."/>
            <person name="Stover N.A."/>
            <person name="Krieger C.J."/>
            <person name="del Toro C."/>
            <person name="Ryder H.F."/>
            <person name="Williamson S.C."/>
            <person name="Barbeau R.A."/>
            <person name="Hamilton E.P."/>
            <person name="Orias E."/>
        </authorList>
    </citation>
    <scope>NUCLEOTIDE SEQUENCE [LARGE SCALE GENOMIC DNA]</scope>
    <source>
        <strain evidence="5">SB210</strain>
    </source>
</reference>
<dbReference type="RefSeq" id="XP_001027805.1">
    <property type="nucleotide sequence ID" value="XM_001027805.1"/>
</dbReference>
<dbReference type="GO" id="GO:0016020">
    <property type="term" value="C:membrane"/>
    <property type="evidence" value="ECO:0007669"/>
    <property type="project" value="TreeGrafter"/>
</dbReference>
<dbReference type="HOGENOM" id="CLU_042600_0_0_1"/>
<proteinExistence type="inferred from homology"/>
<feature type="compositionally biased region" description="Low complexity" evidence="3">
    <location>
        <begin position="27"/>
        <end position="37"/>
    </location>
</feature>
<dbReference type="GO" id="GO:0005829">
    <property type="term" value="C:cytosol"/>
    <property type="evidence" value="ECO:0007669"/>
    <property type="project" value="TreeGrafter"/>
</dbReference>
<dbReference type="PANTHER" id="PTHR10972:SF148">
    <property type="entry name" value="OXYSTEROL-BINDING PROTEIN 9"/>
    <property type="match status" value="1"/>
</dbReference>
<dbReference type="eggNOG" id="KOG1737">
    <property type="taxonomic scope" value="Eukaryota"/>
</dbReference>
<protein>
    <submittedName>
        <fullName evidence="4">Oxysterol-binding protein</fullName>
    </submittedName>
</protein>
<comment type="similarity">
    <text evidence="1">Belongs to the OSBP family.</text>
</comment>
<dbReference type="Proteomes" id="UP000009168">
    <property type="component" value="Unassembled WGS sequence"/>
</dbReference>
<dbReference type="PANTHER" id="PTHR10972">
    <property type="entry name" value="OXYSTEROL-BINDING PROTEIN-RELATED"/>
    <property type="match status" value="1"/>
</dbReference>
<name>I7MJW4_TETTS</name>
<evidence type="ECO:0000313" key="4">
    <source>
        <dbReference type="EMBL" id="EAS07563.1"/>
    </source>
</evidence>
<evidence type="ECO:0000313" key="5">
    <source>
        <dbReference type="Proteomes" id="UP000009168"/>
    </source>
</evidence>
<keyword evidence="2" id="KW-0175">Coiled coil</keyword>
<dbReference type="Gene3D" id="2.40.160.120">
    <property type="match status" value="1"/>
</dbReference>
<dbReference type="STRING" id="312017.I7MJW4"/>
<feature type="region of interest" description="Disordered" evidence="3">
    <location>
        <begin position="25"/>
        <end position="47"/>
    </location>
</feature>
<evidence type="ECO:0000256" key="2">
    <source>
        <dbReference type="SAM" id="Coils"/>
    </source>
</evidence>
<evidence type="ECO:0000256" key="1">
    <source>
        <dbReference type="RuleBase" id="RU003844"/>
    </source>
</evidence>
<dbReference type="GeneID" id="7828264"/>
<organism evidence="4 5">
    <name type="scientific">Tetrahymena thermophila (strain SB210)</name>
    <dbReference type="NCBI Taxonomy" id="312017"/>
    <lineage>
        <taxon>Eukaryota</taxon>
        <taxon>Sar</taxon>
        <taxon>Alveolata</taxon>
        <taxon>Ciliophora</taxon>
        <taxon>Intramacronucleata</taxon>
        <taxon>Oligohymenophorea</taxon>
        <taxon>Hymenostomatida</taxon>
        <taxon>Tetrahymenina</taxon>
        <taxon>Tetrahymenidae</taxon>
        <taxon>Tetrahymena</taxon>
    </lineage>
</organism>
<sequence length="476" mass="54747">MIQIDNNSESEGNIMENLEVKERITVSSSSQNSTRNSSMDKGTPSLNQEQEEVHNAFYNQINKLNTDETENKSEEISDTDLQKLYQVEEVVKEGVLQQLFSMSFNSIETRDQVLSLVKSWQAVKSQPNDESRTYDAHKEGGKKCFDTFLVSTLRSVAKEVIKQIGRKLISGDFNLTTISFPIRAMIPKSQLECQLYSTCYYPLFMNLASQSNDPLERMKLSITASISSFPIANQFYKPLNPILGETLEGSYPDGTQLFAEQVSHHPPITYIYVTGPQKKYVSYGYGEFDASAGLNSLKIKNNGKRFFKFQDGQLITFNQGYEYFSGTFFGTTRHETLGKIMFQDTKNEIECKIKFGKVKKRPTDFFEGEIKVKGKLCSKVYGSYLGFIEFDGVRYWDHRVQLPFKNNILKSKLGSDHSLRQDKIQLSQGNIKQAQIEKEKLEQIQRNDRKLRKQFEEKKKELLKKQEKEAKKKAKK</sequence>
<keyword evidence="5" id="KW-1185">Reference proteome</keyword>
<dbReference type="InterPro" id="IPR037239">
    <property type="entry name" value="OSBP_sf"/>
</dbReference>
<dbReference type="EMBL" id="GG662216">
    <property type="protein sequence ID" value="EAS07563.1"/>
    <property type="molecule type" value="Genomic_DNA"/>
</dbReference>
<gene>
    <name evidence="4" type="ORF">TTHERM_00678290</name>
</gene>
<dbReference type="AlphaFoldDB" id="I7MJW4"/>